<dbReference type="PANTHER" id="PTHR46268">
    <property type="entry name" value="STRESS RESPONSE PROTEIN NHAX"/>
    <property type="match status" value="1"/>
</dbReference>
<protein>
    <submittedName>
        <fullName evidence="3">Nucleotide-binding universal stress UspA family protein</fullName>
    </submittedName>
</protein>
<dbReference type="EMBL" id="PVZG01000002">
    <property type="protein sequence ID" value="PRY32362.1"/>
    <property type="molecule type" value="Genomic_DNA"/>
</dbReference>
<sequence length="302" mass="31117">MGRSDIVVGTDGTMAGTAAVRWAAAEAARRNVLLRIVHTFDWDTESGRSDCVAVRIDAGRSLADTVTAAALRQARGVADGIWLEADALIGDPASHLIELSGSVGLVVVGHRGRGGLASLLLGSVSQRVVTHAECPVAVVRGHEAPAGGPVVAGVDDSPNAEAVLRAAYEAADSRGCALHVLRCFTPLPSPWLGVVPALAVPTPQQTAADDHRLHLLLRRCRESFPGVPTTVTTSHEAAAAALETASRDAGLVVVGSHVRNAVAGTLLGSTALYLLHHAACPVAVVRQHTSAPGTSHRGVRLP</sequence>
<evidence type="ECO:0000256" key="1">
    <source>
        <dbReference type="ARBA" id="ARBA00008791"/>
    </source>
</evidence>
<accession>A0A2T0SG25</accession>
<name>A0A2T0SG25_9ACTN</name>
<feature type="domain" description="UspA" evidence="2">
    <location>
        <begin position="5"/>
        <end position="140"/>
    </location>
</feature>
<gene>
    <name evidence="3" type="ORF">CLV70_102573</name>
</gene>
<dbReference type="PANTHER" id="PTHR46268:SF6">
    <property type="entry name" value="UNIVERSAL STRESS PROTEIN UP12"/>
    <property type="match status" value="1"/>
</dbReference>
<dbReference type="PRINTS" id="PR01438">
    <property type="entry name" value="UNVRSLSTRESS"/>
</dbReference>
<dbReference type="RefSeq" id="WP_106125530.1">
    <property type="nucleotide sequence ID" value="NZ_PVZG01000002.1"/>
</dbReference>
<comment type="similarity">
    <text evidence="1">Belongs to the universal stress protein A family.</text>
</comment>
<comment type="caution">
    <text evidence="3">The sequence shown here is derived from an EMBL/GenBank/DDBJ whole genome shotgun (WGS) entry which is preliminary data.</text>
</comment>
<dbReference type="InterPro" id="IPR006015">
    <property type="entry name" value="Universal_stress_UspA"/>
</dbReference>
<proteinExistence type="inferred from homology"/>
<dbReference type="OrthoDB" id="3402850at2"/>
<reference evidence="3 4" key="1">
    <citation type="submission" date="2018-03" db="EMBL/GenBank/DDBJ databases">
        <title>Genomic Encyclopedia of Archaeal and Bacterial Type Strains, Phase II (KMG-II): from individual species to whole genera.</title>
        <authorList>
            <person name="Goeker M."/>
        </authorList>
    </citation>
    <scope>NUCLEOTIDE SEQUENCE [LARGE SCALE GENOMIC DNA]</scope>
    <source>
        <strain evidence="3 4">DSM 45348</strain>
    </source>
</reference>
<evidence type="ECO:0000313" key="3">
    <source>
        <dbReference type="EMBL" id="PRY32362.1"/>
    </source>
</evidence>
<dbReference type="Gene3D" id="3.40.50.620">
    <property type="entry name" value="HUPs"/>
    <property type="match status" value="2"/>
</dbReference>
<dbReference type="Proteomes" id="UP000239209">
    <property type="component" value="Unassembled WGS sequence"/>
</dbReference>
<dbReference type="InterPro" id="IPR014729">
    <property type="entry name" value="Rossmann-like_a/b/a_fold"/>
</dbReference>
<dbReference type="SUPFAM" id="SSF52402">
    <property type="entry name" value="Adenine nucleotide alpha hydrolases-like"/>
    <property type="match status" value="2"/>
</dbReference>
<dbReference type="AlphaFoldDB" id="A0A2T0SG25"/>
<keyword evidence="4" id="KW-1185">Reference proteome</keyword>
<dbReference type="InterPro" id="IPR006016">
    <property type="entry name" value="UspA"/>
</dbReference>
<feature type="domain" description="UspA" evidence="2">
    <location>
        <begin position="150"/>
        <end position="286"/>
    </location>
</feature>
<dbReference type="Pfam" id="PF00582">
    <property type="entry name" value="Usp"/>
    <property type="match status" value="2"/>
</dbReference>
<evidence type="ECO:0000313" key="4">
    <source>
        <dbReference type="Proteomes" id="UP000239209"/>
    </source>
</evidence>
<evidence type="ECO:0000259" key="2">
    <source>
        <dbReference type="Pfam" id="PF00582"/>
    </source>
</evidence>
<organism evidence="3 4">
    <name type="scientific">Pseudosporangium ferrugineum</name>
    <dbReference type="NCBI Taxonomy" id="439699"/>
    <lineage>
        <taxon>Bacteria</taxon>
        <taxon>Bacillati</taxon>
        <taxon>Actinomycetota</taxon>
        <taxon>Actinomycetes</taxon>
        <taxon>Micromonosporales</taxon>
        <taxon>Micromonosporaceae</taxon>
        <taxon>Pseudosporangium</taxon>
    </lineage>
</organism>